<evidence type="ECO:0000256" key="2">
    <source>
        <dbReference type="ARBA" id="ARBA00004613"/>
    </source>
</evidence>
<dbReference type="GO" id="GO:0005576">
    <property type="term" value="C:extracellular region"/>
    <property type="evidence" value="ECO:0007669"/>
    <property type="project" value="UniProtKB-SubCell"/>
</dbReference>
<keyword evidence="3" id="KW-0964">Secreted</keyword>
<evidence type="ECO:0000313" key="10">
    <source>
        <dbReference type="Proteomes" id="UP000232722"/>
    </source>
</evidence>
<gene>
    <name evidence="6" type="ORF">CHRIB12_LOCUS20199</name>
    <name evidence="8" type="ORF">RhiirA1_442918</name>
    <name evidence="7" type="ORF">RhiirA5_365019</name>
</gene>
<comment type="caution">
    <text evidence="7">The sequence shown here is derived from an EMBL/GenBank/DDBJ whole genome shotgun (WGS) entry which is preliminary data.</text>
</comment>
<evidence type="ECO:0000256" key="4">
    <source>
        <dbReference type="SAM" id="Phobius"/>
    </source>
</evidence>
<evidence type="ECO:0000313" key="9">
    <source>
        <dbReference type="Proteomes" id="UP000232688"/>
    </source>
</evidence>
<keyword evidence="4" id="KW-0472">Membrane</keyword>
<evidence type="ECO:0000313" key="6">
    <source>
        <dbReference type="EMBL" id="CAB5387536.1"/>
    </source>
</evidence>
<evidence type="ECO:0000259" key="5">
    <source>
        <dbReference type="Pfam" id="PF20147"/>
    </source>
</evidence>
<reference evidence="8 9" key="4">
    <citation type="submission" date="2017-10" db="EMBL/GenBank/DDBJ databases">
        <title>Genome analyses suggest a sexual origin of heterokaryosis in a supposedly ancient asexual fungus.</title>
        <authorList>
            <person name="Corradi N."/>
            <person name="Sedzielewska K."/>
            <person name="Noel J."/>
            <person name="Charron P."/>
            <person name="Farinelli L."/>
            <person name="Marton T."/>
            <person name="Kruger M."/>
            <person name="Pelin A."/>
            <person name="Brachmann A."/>
            <person name="Corradi N."/>
        </authorList>
    </citation>
    <scope>NUCLEOTIDE SEQUENCE [LARGE SCALE GENOMIC DNA]</scope>
    <source>
        <strain evidence="8 9">A1</strain>
    </source>
</reference>
<keyword evidence="4" id="KW-0812">Transmembrane</keyword>
<dbReference type="VEuPathDB" id="FungiDB:FUN_021990"/>
<reference evidence="7 10" key="2">
    <citation type="submission" date="2017-09" db="EMBL/GenBank/DDBJ databases">
        <title>Extensive intraspecific genome diversity in a model arbuscular mycorrhizal fungus.</title>
        <authorList>
            <person name="Chen E.C."/>
            <person name="Morin E."/>
            <person name="Beaudet D."/>
            <person name="Noel J."/>
            <person name="Ndikumana S."/>
            <person name="Charron P."/>
            <person name="St-Onge C."/>
            <person name="Giorgi J."/>
            <person name="Grigoriev I.V."/>
            <person name="Roux C."/>
            <person name="Martin F.M."/>
            <person name="Corradi N."/>
        </authorList>
    </citation>
    <scope>NUCLEOTIDE SEQUENCE [LARGE SCALE GENOMIC DNA]</scope>
    <source>
        <strain evidence="7 10">A5</strain>
    </source>
</reference>
<evidence type="ECO:0000256" key="3">
    <source>
        <dbReference type="ARBA" id="ARBA00022525"/>
    </source>
</evidence>
<dbReference type="VEuPathDB" id="FungiDB:RhiirFUN_003405"/>
<dbReference type="Proteomes" id="UP000232688">
    <property type="component" value="Unassembled WGS sequence"/>
</dbReference>
<dbReference type="GO" id="GO:0043657">
    <property type="term" value="C:host cell"/>
    <property type="evidence" value="ECO:0007669"/>
    <property type="project" value="UniProtKB-SubCell"/>
</dbReference>
<reference evidence="7 10" key="1">
    <citation type="submission" date="2016-04" db="EMBL/GenBank/DDBJ databases">
        <title>Genome analyses suggest a sexual origin of heterokaryosis in a supposedly ancient asexual fungus.</title>
        <authorList>
            <person name="Ropars J."/>
            <person name="Sedzielewska K."/>
            <person name="Noel J."/>
            <person name="Charron P."/>
            <person name="Farinelli L."/>
            <person name="Marton T."/>
            <person name="Kruger M."/>
            <person name="Pelin A."/>
            <person name="Brachmann A."/>
            <person name="Corradi N."/>
        </authorList>
    </citation>
    <scope>NUCLEOTIDE SEQUENCE [LARGE SCALE GENOMIC DNA]</scope>
    <source>
        <strain evidence="7 10">A5</strain>
    </source>
</reference>
<dbReference type="Proteomes" id="UP000232722">
    <property type="component" value="Unassembled WGS sequence"/>
</dbReference>
<keyword evidence="4" id="KW-1133">Transmembrane helix</keyword>
<evidence type="ECO:0000313" key="8">
    <source>
        <dbReference type="EMBL" id="PKC64281.1"/>
    </source>
</evidence>
<reference evidence="6" key="5">
    <citation type="submission" date="2020-05" db="EMBL/GenBank/DDBJ databases">
        <authorList>
            <person name="Rincon C."/>
            <person name="Sanders R I."/>
            <person name="Robbins C."/>
            <person name="Chaturvedi A."/>
        </authorList>
    </citation>
    <scope>NUCLEOTIDE SEQUENCE</scope>
    <source>
        <strain evidence="6">CHB12</strain>
    </source>
</reference>
<dbReference type="InterPro" id="IPR027417">
    <property type="entry name" value="P-loop_NTPase"/>
</dbReference>
<dbReference type="OrthoDB" id="2364732at2759"/>
<dbReference type="InterPro" id="IPR045379">
    <property type="entry name" value="Crinkler_N"/>
</dbReference>
<evidence type="ECO:0000313" key="7">
    <source>
        <dbReference type="EMBL" id="PKC01332.1"/>
    </source>
</evidence>
<evidence type="ECO:0000256" key="1">
    <source>
        <dbReference type="ARBA" id="ARBA00004340"/>
    </source>
</evidence>
<dbReference type="Proteomes" id="UP000684084">
    <property type="component" value="Unassembled WGS sequence"/>
</dbReference>
<accession>A0A2I1FDE6</accession>
<name>A0A2I1FDE6_9GLOM</name>
<proteinExistence type="predicted"/>
<dbReference type="AlphaFoldDB" id="A0A2I1FDE6"/>
<protein>
    <recommendedName>
        <fullName evidence="5">Crinkler effector protein N-terminal domain-containing protein</fullName>
    </recommendedName>
</protein>
<dbReference type="EMBL" id="CAGKOT010000058">
    <property type="protein sequence ID" value="CAB5387536.1"/>
    <property type="molecule type" value="Genomic_DNA"/>
</dbReference>
<sequence length="703" mass="80873">MSNSLIKHDLVNSHHVKRYIMVGCFILGSGIVFNFEIGQYKDFTQLKKAIWEEDKEYFESVGIKNEKRFKLWKVQISTKNNNEYDKLLENHHEDLDVKEDFGGERLDETWLIDSIFKCPPPEEHIHIMVQPPPPATTDAPKKGISRLGGLGGTKYLGLENGFFYEGVNLTSASICRREPTINKLLKSLLKERIILIRSPPMTGKTSLGQLLEAKLLQLDEVQNGSARVFRISLIWIEKMTTSWTFSEGFEKLLGINWDDFLDQCGHKKTYLIVDEVQKIYRQSDGEPHHDGSVFWNSFKRIMQNLQLFIVALASYGHYGAYATRGNRSAMDISPVNNLTAKNKWGYKDICYTEDEFKDYFDRFCGTYLKEELVKDDIPCLFSYLSEITAYHPGLIAYTMDHIGERFTKKRSNSLSFDAIFSYLKSQDFNDIFKTIRAFYPVTDLSDEERQIVDSVLFKKGGLDYETEKIPNNGRLLKTNALVDTSSSKSHIALLDFPAPLLRITYLQNRFGSISRPKSPPSTFNEFIKLVFAKMNPKILRKSKGRGTDGRLLERVWQMEFYRASMQVLSNDTCVSVDAGSCFGSNGYIDFYVNNKNKWAIELLRDGNKLQEHQKRFEKGGIYIPILKHANKWAVIDIRSSGMEAPDIKDRKKYDIYVLCAENFESVQLIYPSGTEEPVRLLGEEENLLGYNISDFLDDPMETD</sequence>
<comment type="subcellular location">
    <subcellularLocation>
        <location evidence="1">Host cell</location>
    </subcellularLocation>
    <subcellularLocation>
        <location evidence="2">Secreted</location>
    </subcellularLocation>
</comment>
<organism evidence="7 10">
    <name type="scientific">Rhizophagus irregularis</name>
    <dbReference type="NCBI Taxonomy" id="588596"/>
    <lineage>
        <taxon>Eukaryota</taxon>
        <taxon>Fungi</taxon>
        <taxon>Fungi incertae sedis</taxon>
        <taxon>Mucoromycota</taxon>
        <taxon>Glomeromycotina</taxon>
        <taxon>Glomeromycetes</taxon>
        <taxon>Glomerales</taxon>
        <taxon>Glomeraceae</taxon>
        <taxon>Rhizophagus</taxon>
    </lineage>
</organism>
<dbReference type="SUPFAM" id="SSF52540">
    <property type="entry name" value="P-loop containing nucleoside triphosphate hydrolases"/>
    <property type="match status" value="1"/>
</dbReference>
<dbReference type="VEuPathDB" id="FungiDB:RhiirA1_442918"/>
<dbReference type="VEuPathDB" id="FungiDB:FUN_006056"/>
<feature type="domain" description="Crinkler effector protein N-terminal" evidence="5">
    <location>
        <begin position="24"/>
        <end position="130"/>
    </location>
</feature>
<feature type="transmembrane region" description="Helical" evidence="4">
    <location>
        <begin position="20"/>
        <end position="38"/>
    </location>
</feature>
<dbReference type="Pfam" id="PF20147">
    <property type="entry name" value="Crinkler"/>
    <property type="match status" value="1"/>
</dbReference>
<dbReference type="EMBL" id="LLXJ01001638">
    <property type="protein sequence ID" value="PKC01332.1"/>
    <property type="molecule type" value="Genomic_DNA"/>
</dbReference>
<reference evidence="8 9" key="3">
    <citation type="submission" date="2017-10" db="EMBL/GenBank/DDBJ databases">
        <title>Extensive intraspecific genome diversity in a model arbuscular mycorrhizal fungus.</title>
        <authorList>
            <person name="Chen E.C.H."/>
            <person name="Morin E."/>
            <person name="Baudet D."/>
            <person name="Noel J."/>
            <person name="Ndikumana S."/>
            <person name="Charron P."/>
            <person name="St-Onge C."/>
            <person name="Giorgi J."/>
            <person name="Grigoriev I.V."/>
            <person name="Roux C."/>
            <person name="Martin F.M."/>
            <person name="Corradi N."/>
        </authorList>
    </citation>
    <scope>NUCLEOTIDE SEQUENCE [LARGE SCALE GENOMIC DNA]</scope>
    <source>
        <strain evidence="8 9">A1</strain>
    </source>
</reference>
<dbReference type="EMBL" id="LLXH01000652">
    <property type="protein sequence ID" value="PKC64281.1"/>
    <property type="molecule type" value="Genomic_DNA"/>
</dbReference>